<feature type="transmembrane region" description="Helical" evidence="2">
    <location>
        <begin position="253"/>
        <end position="273"/>
    </location>
</feature>
<feature type="domain" description="PPM-type phosphatase" evidence="3">
    <location>
        <begin position="359"/>
        <end position="558"/>
    </location>
</feature>
<gene>
    <name evidence="4" type="ORF">IAA84_06035</name>
</gene>
<dbReference type="Proteomes" id="UP000824140">
    <property type="component" value="Unassembled WGS sequence"/>
</dbReference>
<feature type="transmembrane region" description="Helical" evidence="2">
    <location>
        <begin position="213"/>
        <end position="233"/>
    </location>
</feature>
<dbReference type="EMBL" id="DVJN01000117">
    <property type="protein sequence ID" value="HIS92562.1"/>
    <property type="molecule type" value="Genomic_DNA"/>
</dbReference>
<dbReference type="Gene3D" id="3.60.40.10">
    <property type="entry name" value="PPM-type phosphatase domain"/>
    <property type="match status" value="1"/>
</dbReference>
<reference evidence="4" key="1">
    <citation type="submission" date="2020-10" db="EMBL/GenBank/DDBJ databases">
        <authorList>
            <person name="Gilroy R."/>
        </authorList>
    </citation>
    <scope>NUCLEOTIDE SEQUENCE</scope>
    <source>
        <strain evidence="4">13766</strain>
    </source>
</reference>
<dbReference type="Pfam" id="PF07228">
    <property type="entry name" value="SpoIIE"/>
    <property type="match status" value="1"/>
</dbReference>
<comment type="caution">
    <text evidence="4">The sequence shown here is derived from an EMBL/GenBank/DDBJ whole genome shotgun (WGS) entry which is preliminary data.</text>
</comment>
<feature type="transmembrane region" description="Helical" evidence="2">
    <location>
        <begin position="177"/>
        <end position="206"/>
    </location>
</feature>
<dbReference type="GO" id="GO:0016791">
    <property type="term" value="F:phosphatase activity"/>
    <property type="evidence" value="ECO:0007669"/>
    <property type="project" value="TreeGrafter"/>
</dbReference>
<proteinExistence type="predicted"/>
<reference evidence="4" key="2">
    <citation type="journal article" date="2021" name="PeerJ">
        <title>Extensive microbial diversity within the chicken gut microbiome revealed by metagenomics and culture.</title>
        <authorList>
            <person name="Gilroy R."/>
            <person name="Ravi A."/>
            <person name="Getino M."/>
            <person name="Pursley I."/>
            <person name="Horton D.L."/>
            <person name="Alikhan N.F."/>
            <person name="Baker D."/>
            <person name="Gharbi K."/>
            <person name="Hall N."/>
            <person name="Watson M."/>
            <person name="Adriaenssens E.M."/>
            <person name="Foster-Nyarko E."/>
            <person name="Jarju S."/>
            <person name="Secka A."/>
            <person name="Antonio M."/>
            <person name="Oren A."/>
            <person name="Chaudhuri R.R."/>
            <person name="La Ragione R."/>
            <person name="Hildebrand F."/>
            <person name="Pallen M.J."/>
        </authorList>
    </citation>
    <scope>NUCLEOTIDE SEQUENCE</scope>
    <source>
        <strain evidence="4">13766</strain>
    </source>
</reference>
<dbReference type="InterPro" id="IPR052016">
    <property type="entry name" value="Bact_Sigma-Reg"/>
</dbReference>
<dbReference type="AlphaFoldDB" id="A0A9D1K6D8"/>
<name>A0A9D1K6D8_9FIRM</name>
<evidence type="ECO:0000313" key="4">
    <source>
        <dbReference type="EMBL" id="HIS92562.1"/>
    </source>
</evidence>
<evidence type="ECO:0000313" key="5">
    <source>
        <dbReference type="Proteomes" id="UP000824140"/>
    </source>
</evidence>
<dbReference type="InterPro" id="IPR036457">
    <property type="entry name" value="PPM-type-like_dom_sf"/>
</dbReference>
<feature type="transmembrane region" description="Helical" evidence="2">
    <location>
        <begin position="93"/>
        <end position="113"/>
    </location>
</feature>
<dbReference type="SUPFAM" id="SSF81606">
    <property type="entry name" value="PP2C-like"/>
    <property type="match status" value="1"/>
</dbReference>
<keyword evidence="2" id="KW-0812">Transmembrane</keyword>
<sequence length="559" mass="57351">MKKTMRYALRLGAWVLIMALCARARVADGFAPFACAAYAALRIGGAHPLCLLAGCALGCAASGLGFAGWQALIGCAAVELLCRAPVLRRVDAFARAIVLAFLGTAFPGLVFSFGIPYNLLGALLSATVSAAIAPVLLPIAEWGGKKAALSREEQFALAALAVIVAIGLRATPLQGVFTSLCVLAAAMGGAGTGALGGVLMGAAIAFSGGQPEAAAVMGMSGALCGVLDGVPAWGRALAFLAVCQTAYLGPFGYSLPAAPLPQAILGALISLALPQSRIKALLATGDARQENRAAERAAERLTTLSEALETMAQARPRGEAGEGARAAHRLIAFLHGALAQSAQALSASADLPARPVRLHASVGVCARARDMVCGDSYAIVPLPGERMLLLLCDGMGTGGAAQVQSERTVRLITRLMRAGMDALGAIDTANTLLMWQDGETFSTLDLAVVDLCGGWAELYKLAAPPSLHLRADAVAEISSAGLPIGVLDGSHPRAVRIALRRGDMLFMASDGVMDACPAPELSALLRAHARESARSACAAVLRAPKHPKDDMTAILVKLT</sequence>
<feature type="transmembrane region" description="Helical" evidence="2">
    <location>
        <begin position="155"/>
        <end position="171"/>
    </location>
</feature>
<evidence type="ECO:0000259" key="3">
    <source>
        <dbReference type="SMART" id="SM00331"/>
    </source>
</evidence>
<keyword evidence="2" id="KW-1133">Transmembrane helix</keyword>
<feature type="transmembrane region" description="Helical" evidence="2">
    <location>
        <begin position="119"/>
        <end position="143"/>
    </location>
</feature>
<dbReference type="SMART" id="SM00331">
    <property type="entry name" value="PP2C_SIG"/>
    <property type="match status" value="1"/>
</dbReference>
<dbReference type="PANTHER" id="PTHR43156">
    <property type="entry name" value="STAGE II SPORULATION PROTEIN E-RELATED"/>
    <property type="match status" value="1"/>
</dbReference>
<dbReference type="PANTHER" id="PTHR43156:SF2">
    <property type="entry name" value="STAGE II SPORULATION PROTEIN E"/>
    <property type="match status" value="1"/>
</dbReference>
<protein>
    <submittedName>
        <fullName evidence="4">SpoIIE family protein phosphatase</fullName>
    </submittedName>
</protein>
<organism evidence="4 5">
    <name type="scientific">Candidatus Alectryocaccomicrobium excrementavium</name>
    <dbReference type="NCBI Taxonomy" id="2840668"/>
    <lineage>
        <taxon>Bacteria</taxon>
        <taxon>Bacillati</taxon>
        <taxon>Bacillota</taxon>
        <taxon>Clostridia</taxon>
        <taxon>Candidatus Alectryocaccomicrobium</taxon>
    </lineage>
</organism>
<dbReference type="InterPro" id="IPR001932">
    <property type="entry name" value="PPM-type_phosphatase-like_dom"/>
</dbReference>
<evidence type="ECO:0000256" key="1">
    <source>
        <dbReference type="ARBA" id="ARBA00022801"/>
    </source>
</evidence>
<feature type="transmembrane region" description="Helical" evidence="2">
    <location>
        <begin position="49"/>
        <end position="81"/>
    </location>
</feature>
<keyword evidence="1" id="KW-0378">Hydrolase</keyword>
<accession>A0A9D1K6D8</accession>
<evidence type="ECO:0000256" key="2">
    <source>
        <dbReference type="SAM" id="Phobius"/>
    </source>
</evidence>
<keyword evidence="2" id="KW-0472">Membrane</keyword>